<dbReference type="HOGENOM" id="CLU_3291218_0_0_5"/>
<gene>
    <name evidence="1" type="ORF">GXY_04045</name>
</gene>
<dbReference type="AlphaFoldDB" id="D5QCF6"/>
<name>D5QCF6_NOVHA</name>
<dbReference type="Proteomes" id="UP000006468">
    <property type="component" value="Chromosome"/>
</dbReference>
<accession>D5QCF6</accession>
<evidence type="ECO:0000313" key="1">
    <source>
        <dbReference type="EMBL" id="EFG85249.1"/>
    </source>
</evidence>
<sequence length="40" mass="4571">MTAGPSHRAASFMEYRPHGYKTDGEGFTSGLRECWQEEHI</sequence>
<proteinExistence type="predicted"/>
<evidence type="ECO:0000313" key="2">
    <source>
        <dbReference type="Proteomes" id="UP000006468"/>
    </source>
</evidence>
<dbReference type="EMBL" id="ADTV01000010">
    <property type="protein sequence ID" value="EFG85249.1"/>
    <property type="molecule type" value="Genomic_DNA"/>
</dbReference>
<comment type="caution">
    <text evidence="1">The sequence shown here is derived from an EMBL/GenBank/DDBJ whole genome shotgun (WGS) entry which is preliminary data.</text>
</comment>
<protein>
    <submittedName>
        <fullName evidence="1">Uncharacterized protein</fullName>
    </submittedName>
</protein>
<organism evidence="1 2">
    <name type="scientific">Novacetimonas hansenii ATCC 23769</name>
    <dbReference type="NCBI Taxonomy" id="714995"/>
    <lineage>
        <taxon>Bacteria</taxon>
        <taxon>Pseudomonadati</taxon>
        <taxon>Pseudomonadota</taxon>
        <taxon>Alphaproteobacteria</taxon>
        <taxon>Acetobacterales</taxon>
        <taxon>Acetobacteraceae</taxon>
        <taxon>Novacetimonas</taxon>
    </lineage>
</organism>
<reference evidence="1 2" key="1">
    <citation type="journal article" date="2010" name="J. Bacteriol.">
        <title>Genome sequence of a cellulose-producing bacterium, Gluconacetobacter hansenii ATCC 23769.</title>
        <authorList>
            <person name="Iyer P.R."/>
            <person name="Geib S.M."/>
            <person name="Catchmark J."/>
            <person name="Kao T.H."/>
            <person name="Tien M."/>
        </authorList>
    </citation>
    <scope>NUCLEOTIDE SEQUENCE [LARGE SCALE GENOMIC DNA]</scope>
    <source>
        <strain evidence="1 2">ATCC 23769</strain>
    </source>
</reference>